<dbReference type="OrthoDB" id="4116913at2759"/>
<dbReference type="Pfam" id="PF00172">
    <property type="entry name" value="Zn_clus"/>
    <property type="match status" value="1"/>
</dbReference>
<sequence>MVNKRRPACDSCHKRKIQCDVSETASQCDWCLHHSLPCTFNRVRGRKRKLKGDVLEGQKSFPTDNDSSHRHVLSDGFQSSEHQSSSSPSESQFLTIAGPVSKLKAYPACLFCRGESAATNPQRRLGIAPLGNIYFGGQNFGAICPRNGIPHLTPHCEQWIRERCGQEPRFRHLYSGDAPRSHFSGSDIVPTFVSVQAQVKQPGLPDKWIVHGLVSAFTNSEFSLAFPLMNPVLFEETIRLAYSPDEMKPPLEHVTAKACVLAFVSLASSHCPNANGAPYVDMDSCARDAQILLSDIIEDTSITTLQTILMLLLHETLCGRLQASSMYHALACRTVFALGGHTVMVPTPKDRELTLEEHEDRHLRMLFWLCYVLDKDISLRNGQPPAIPDQFCDLTLPEGYAQSRFLPRQPGQIPNPWLPSDLRLSILKSKAVQSLYSHASLRKSDAELLKTIRELDEELETWRTSIPEAFSPNLSVKNDTRLDGVTSMSTNMLLIELHLDYHFLLNTIHCASSRCLTRGSSDPQQISFGVQSSFDLSVEASRSTIIYLSMSASRLAGEAFWFFVFYPLSALMNLFFNILQNPGHALAVHDMELLGKTSQIIRSMPIRRVTFHETEYLTKMDNLVAELCRLSKCAIEKHQAMLSSYQAGNGM</sequence>
<evidence type="ECO:0000259" key="8">
    <source>
        <dbReference type="PROSITE" id="PS50048"/>
    </source>
</evidence>
<evidence type="ECO:0000256" key="3">
    <source>
        <dbReference type="ARBA" id="ARBA00023015"/>
    </source>
</evidence>
<accession>A0A0A1V4L3</accession>
<dbReference type="HOGENOM" id="CLU_010813_1_1_1"/>
<reference evidence="9 10" key="1">
    <citation type="submission" date="2014-02" db="EMBL/GenBank/DDBJ databases">
        <title>The genome sequence of the entomopathogenic fungus Metarhizium robertsii ARSEF 2575.</title>
        <authorList>
            <person name="Giuliano Garisto Donzelli B."/>
            <person name="Roe B.A."/>
            <person name="Macmil S.L."/>
            <person name="Krasnoff S.B."/>
            <person name="Gibson D.M."/>
        </authorList>
    </citation>
    <scope>NUCLEOTIDE SEQUENCE [LARGE SCALE GENOMIC DNA]</scope>
    <source>
        <strain evidence="9 10">ARSEF 2575</strain>
    </source>
</reference>
<evidence type="ECO:0000313" key="9">
    <source>
        <dbReference type="EMBL" id="EXV05202.1"/>
    </source>
</evidence>
<dbReference type="SMART" id="SM00906">
    <property type="entry name" value="Fungal_trans"/>
    <property type="match status" value="1"/>
</dbReference>
<evidence type="ECO:0000313" key="10">
    <source>
        <dbReference type="Proteomes" id="UP000030151"/>
    </source>
</evidence>
<protein>
    <submittedName>
        <fullName evidence="9">Zn(2)-Cys(6) zinc finger domain protein</fullName>
    </submittedName>
</protein>
<evidence type="ECO:0000256" key="1">
    <source>
        <dbReference type="ARBA" id="ARBA00004123"/>
    </source>
</evidence>
<dbReference type="Proteomes" id="UP000030151">
    <property type="component" value="Unassembled WGS sequence"/>
</dbReference>
<gene>
    <name evidence="9" type="ORF">X797_002890</name>
</gene>
<dbReference type="GO" id="GO:0000981">
    <property type="term" value="F:DNA-binding transcription factor activity, RNA polymerase II-specific"/>
    <property type="evidence" value="ECO:0007669"/>
    <property type="project" value="InterPro"/>
</dbReference>
<dbReference type="SMART" id="SM00066">
    <property type="entry name" value="GAL4"/>
    <property type="match status" value="1"/>
</dbReference>
<keyword evidence="4" id="KW-0238">DNA-binding</keyword>
<dbReference type="PROSITE" id="PS00463">
    <property type="entry name" value="ZN2_CY6_FUNGAL_1"/>
    <property type="match status" value="1"/>
</dbReference>
<comment type="caution">
    <text evidence="9">The sequence shown here is derived from an EMBL/GenBank/DDBJ whole genome shotgun (WGS) entry which is preliminary data.</text>
</comment>
<evidence type="ECO:0000256" key="2">
    <source>
        <dbReference type="ARBA" id="ARBA00022723"/>
    </source>
</evidence>
<feature type="domain" description="Zn(2)-C6 fungal-type" evidence="8">
    <location>
        <begin position="8"/>
        <end position="40"/>
    </location>
</feature>
<proteinExistence type="predicted"/>
<dbReference type="CDD" id="cd00067">
    <property type="entry name" value="GAL4"/>
    <property type="match status" value="1"/>
</dbReference>
<dbReference type="SUPFAM" id="SSF57701">
    <property type="entry name" value="Zn2/Cys6 DNA-binding domain"/>
    <property type="match status" value="1"/>
</dbReference>
<dbReference type="Gene3D" id="4.10.240.10">
    <property type="entry name" value="Zn(2)-C6 fungal-type DNA-binding domain"/>
    <property type="match status" value="1"/>
</dbReference>
<evidence type="ECO:0000256" key="5">
    <source>
        <dbReference type="ARBA" id="ARBA00023163"/>
    </source>
</evidence>
<dbReference type="InterPro" id="IPR007219">
    <property type="entry name" value="XnlR_reg_dom"/>
</dbReference>
<dbReference type="GO" id="GO:0005634">
    <property type="term" value="C:nucleus"/>
    <property type="evidence" value="ECO:0007669"/>
    <property type="project" value="UniProtKB-SubCell"/>
</dbReference>
<dbReference type="PANTHER" id="PTHR46910">
    <property type="entry name" value="TRANSCRIPTION FACTOR PDR1"/>
    <property type="match status" value="1"/>
</dbReference>
<dbReference type="EMBL" id="JELW01000002">
    <property type="protein sequence ID" value="EXV05202.1"/>
    <property type="molecule type" value="Genomic_DNA"/>
</dbReference>
<dbReference type="AlphaFoldDB" id="A0A0A1V4L3"/>
<dbReference type="GO" id="GO:0006351">
    <property type="term" value="P:DNA-templated transcription"/>
    <property type="evidence" value="ECO:0007669"/>
    <property type="project" value="InterPro"/>
</dbReference>
<feature type="region of interest" description="Disordered" evidence="7">
    <location>
        <begin position="54"/>
        <end position="91"/>
    </location>
</feature>
<dbReference type="Pfam" id="PF04082">
    <property type="entry name" value="Fungal_trans"/>
    <property type="match status" value="1"/>
</dbReference>
<keyword evidence="2" id="KW-0479">Metal-binding</keyword>
<dbReference type="PROSITE" id="PS50048">
    <property type="entry name" value="ZN2_CY6_FUNGAL_2"/>
    <property type="match status" value="1"/>
</dbReference>
<evidence type="ECO:0000256" key="6">
    <source>
        <dbReference type="ARBA" id="ARBA00023242"/>
    </source>
</evidence>
<dbReference type="InterPro" id="IPR036864">
    <property type="entry name" value="Zn2-C6_fun-type_DNA-bd_sf"/>
</dbReference>
<dbReference type="GO" id="GO:0008270">
    <property type="term" value="F:zinc ion binding"/>
    <property type="evidence" value="ECO:0007669"/>
    <property type="project" value="InterPro"/>
</dbReference>
<dbReference type="InterPro" id="IPR050987">
    <property type="entry name" value="AtrR-like"/>
</dbReference>
<organism evidence="9 10">
    <name type="scientific">Metarhizium robertsii</name>
    <dbReference type="NCBI Taxonomy" id="568076"/>
    <lineage>
        <taxon>Eukaryota</taxon>
        <taxon>Fungi</taxon>
        <taxon>Dikarya</taxon>
        <taxon>Ascomycota</taxon>
        <taxon>Pezizomycotina</taxon>
        <taxon>Sordariomycetes</taxon>
        <taxon>Hypocreomycetidae</taxon>
        <taxon>Hypocreales</taxon>
        <taxon>Clavicipitaceae</taxon>
        <taxon>Metarhizium</taxon>
    </lineage>
</organism>
<comment type="subcellular location">
    <subcellularLocation>
        <location evidence="1">Nucleus</location>
    </subcellularLocation>
</comment>
<keyword evidence="6" id="KW-0539">Nucleus</keyword>
<dbReference type="PANTHER" id="PTHR46910:SF37">
    <property type="entry name" value="ZN(II)2CYS6 TRANSCRIPTION FACTOR (EUROFUNG)"/>
    <property type="match status" value="1"/>
</dbReference>
<keyword evidence="5" id="KW-0804">Transcription</keyword>
<dbReference type="eggNOG" id="ENOG502SKXY">
    <property type="taxonomic scope" value="Eukaryota"/>
</dbReference>
<evidence type="ECO:0000256" key="7">
    <source>
        <dbReference type="SAM" id="MobiDB-lite"/>
    </source>
</evidence>
<dbReference type="CDD" id="cd12148">
    <property type="entry name" value="fungal_TF_MHR"/>
    <property type="match status" value="1"/>
</dbReference>
<feature type="compositionally biased region" description="Low complexity" evidence="7">
    <location>
        <begin position="78"/>
        <end position="91"/>
    </location>
</feature>
<keyword evidence="3" id="KW-0805">Transcription regulation</keyword>
<dbReference type="GO" id="GO:0003677">
    <property type="term" value="F:DNA binding"/>
    <property type="evidence" value="ECO:0007669"/>
    <property type="project" value="UniProtKB-KW"/>
</dbReference>
<evidence type="ECO:0000256" key="4">
    <source>
        <dbReference type="ARBA" id="ARBA00023125"/>
    </source>
</evidence>
<dbReference type="InterPro" id="IPR001138">
    <property type="entry name" value="Zn2Cys6_DnaBD"/>
</dbReference>
<name>A0A0A1V4L3_9HYPO</name>